<feature type="transmembrane region" description="Helical" evidence="1">
    <location>
        <begin position="140"/>
        <end position="159"/>
    </location>
</feature>
<gene>
    <name evidence="2" type="ORF">CO051_04050</name>
</gene>
<evidence type="ECO:0000313" key="3">
    <source>
        <dbReference type="Proteomes" id="UP000231383"/>
    </source>
</evidence>
<accession>A0A2M8EYJ5</accession>
<evidence type="ECO:0008006" key="4">
    <source>
        <dbReference type="Google" id="ProtNLM"/>
    </source>
</evidence>
<feature type="transmembrane region" description="Helical" evidence="1">
    <location>
        <begin position="36"/>
        <end position="58"/>
    </location>
</feature>
<comment type="caution">
    <text evidence="2">The sequence shown here is derived from an EMBL/GenBank/DDBJ whole genome shotgun (WGS) entry which is preliminary data.</text>
</comment>
<feature type="transmembrane region" description="Helical" evidence="1">
    <location>
        <begin position="179"/>
        <end position="200"/>
    </location>
</feature>
<name>A0A2M8EYJ5_9BACT</name>
<organism evidence="2 3">
    <name type="scientific">Candidatus Roizmanbacteria bacterium CG_4_9_14_0_2_um_filter_39_13</name>
    <dbReference type="NCBI Taxonomy" id="1974839"/>
    <lineage>
        <taxon>Bacteria</taxon>
        <taxon>Candidatus Roizmaniibacteriota</taxon>
    </lineage>
</organism>
<proteinExistence type="predicted"/>
<keyword evidence="1" id="KW-1133">Transmembrane helix</keyword>
<keyword evidence="1" id="KW-0472">Membrane</keyword>
<feature type="transmembrane region" description="Helical" evidence="1">
    <location>
        <begin position="7"/>
        <end position="24"/>
    </location>
</feature>
<dbReference type="EMBL" id="PFSC01000108">
    <property type="protein sequence ID" value="PJC31609.1"/>
    <property type="molecule type" value="Genomic_DNA"/>
</dbReference>
<dbReference type="Proteomes" id="UP000231383">
    <property type="component" value="Unassembled WGS sequence"/>
</dbReference>
<evidence type="ECO:0000313" key="2">
    <source>
        <dbReference type="EMBL" id="PJC31609.1"/>
    </source>
</evidence>
<feature type="transmembrane region" description="Helical" evidence="1">
    <location>
        <begin position="212"/>
        <end position="233"/>
    </location>
</feature>
<reference evidence="3" key="1">
    <citation type="submission" date="2017-09" db="EMBL/GenBank/DDBJ databases">
        <title>Depth-based differentiation of microbial function through sediment-hosted aquifers and enrichment of novel symbionts in the deep terrestrial subsurface.</title>
        <authorList>
            <person name="Probst A.J."/>
            <person name="Ladd B."/>
            <person name="Jarett J.K."/>
            <person name="Geller-Mcgrath D.E."/>
            <person name="Sieber C.M.K."/>
            <person name="Emerson J.B."/>
            <person name="Anantharaman K."/>
            <person name="Thomas B.C."/>
            <person name="Malmstrom R."/>
            <person name="Stieglmeier M."/>
            <person name="Klingl A."/>
            <person name="Woyke T."/>
            <person name="Ryan C.M."/>
            <person name="Banfield J.F."/>
        </authorList>
    </citation>
    <scope>NUCLEOTIDE SEQUENCE [LARGE SCALE GENOMIC DNA]</scope>
</reference>
<evidence type="ECO:0000256" key="1">
    <source>
        <dbReference type="SAM" id="Phobius"/>
    </source>
</evidence>
<dbReference type="AlphaFoldDB" id="A0A2M8EYJ5"/>
<feature type="transmembrane region" description="Helical" evidence="1">
    <location>
        <begin position="245"/>
        <end position="263"/>
    </location>
</feature>
<keyword evidence="1" id="KW-0812">Transmembrane</keyword>
<feature type="transmembrane region" description="Helical" evidence="1">
    <location>
        <begin position="111"/>
        <end position="128"/>
    </location>
</feature>
<sequence length="266" mass="29518">MKINSKTSFLLGFFLLNIIYWIGIQASHITDLPINLLFSYSTAVLAILGGVMGLLVSNHWGGKKSAVGKAILLVSLGTISWSLGNFIWSFYTFVLNQEMPYPSLADMGYTLAVPLWALGVFYLSKATGAKLSLRRKNGQILLIFLPLIAAAISYYFLFVVARNSSIESQGGVLKIFLDFFYPIGDWIILTMSFLLFGLSFKYLGGRFRVPVFITLLGFIFMFLADFSFSYTTTIGSYYNGNTSDLLFATALFVISFGVCSFDISDT</sequence>
<protein>
    <recommendedName>
        <fullName evidence="4">Histidine kinase N-terminal 7TM region domain-containing protein</fullName>
    </recommendedName>
</protein>
<feature type="transmembrane region" description="Helical" evidence="1">
    <location>
        <begin position="70"/>
        <end position="91"/>
    </location>
</feature>